<dbReference type="InterPro" id="IPR014507">
    <property type="entry name" value="Baseplate_assembly_J_pred"/>
</dbReference>
<proteinExistence type="predicted"/>
<protein>
    <submittedName>
        <fullName evidence="4">Baseplate J-like protein</fullName>
    </submittedName>
</protein>
<dbReference type="Pfam" id="PF26078">
    <property type="entry name" value="Baseplate_J_M"/>
    <property type="match status" value="1"/>
</dbReference>
<evidence type="ECO:0000259" key="2">
    <source>
        <dbReference type="Pfam" id="PF26078"/>
    </source>
</evidence>
<dbReference type="EMBL" id="LT575490">
    <property type="protein sequence ID" value="SAY44561.1"/>
    <property type="molecule type" value="Genomic_DNA"/>
</dbReference>
<reference evidence="4" key="1">
    <citation type="submission" date="2016-05" db="EMBL/GenBank/DDBJ databases">
        <authorList>
            <person name="Cock P.J.A."/>
            <person name="Cock P.J.A."/>
        </authorList>
    </citation>
    <scope>NUCLEOTIDE SEQUENCE</scope>
    <source>
        <strain evidence="4">PWN146_assembly</strain>
    </source>
</reference>
<sequence>MALALDKPVFVSTDPQALTAEMIAWYEKASGKTLYPAQDERLLINLIAYRENLVRAAIQDTAEQNLVALARAPMLDYLGELVGVYRLAAQPARTTLRFSVDVAPTTPALIPAGTRVSATDSIIFNTDADVILNATTTAVEVKATCSEPGVAGNGWQPAQISTLLDEIGNLDLTVTNTAPSAGGADQEDDDRLRERITLAPESFSNAGSRQAYRFHAMSAHQNISDVAVVRPVPGTVNLYPLLTTGMPDETLLALVKGFCSDEKVRPLTDTVNVLMPGKVDYRIRADIWLYANQDAKQVMAQANRAAEDWTTQLSTRLGRDIVPSQISAALSVPGVYQVNLAEPTLREVAPHEWPHCTGINLTLKGIVND</sequence>
<dbReference type="PIRSF" id="PIRSF020481">
    <property type="entry name" value="BAP"/>
    <property type="match status" value="1"/>
</dbReference>
<feature type="domain" description="Baseplate J-like C-terminal" evidence="3">
    <location>
        <begin position="281"/>
        <end position="361"/>
    </location>
</feature>
<name>A0A1C3HHN3_SERMA</name>
<dbReference type="InterPro" id="IPR058531">
    <property type="entry name" value="Baseplate_J_M"/>
</dbReference>
<feature type="domain" description="Baseplate J-like central" evidence="2">
    <location>
        <begin position="204"/>
        <end position="274"/>
    </location>
</feature>
<dbReference type="InterPro" id="IPR058530">
    <property type="entry name" value="Baseplate_J-like_C"/>
</dbReference>
<dbReference type="InterPro" id="IPR006949">
    <property type="entry name" value="Barrel_Baseplate_J-like"/>
</dbReference>
<evidence type="ECO:0000259" key="1">
    <source>
        <dbReference type="Pfam" id="PF04865"/>
    </source>
</evidence>
<dbReference type="AlphaFoldDB" id="A0A1C3HHN3"/>
<dbReference type="PANTHER" id="PTHR35862:SF1">
    <property type="entry name" value="FELS-2 PROPHAGE PROTEIN"/>
    <property type="match status" value="1"/>
</dbReference>
<dbReference type="Pfam" id="PF26079">
    <property type="entry name" value="Baseplate_J_C"/>
    <property type="match status" value="1"/>
</dbReference>
<organism evidence="4">
    <name type="scientific">Serratia marcescens</name>
    <dbReference type="NCBI Taxonomy" id="615"/>
    <lineage>
        <taxon>Bacteria</taxon>
        <taxon>Pseudomonadati</taxon>
        <taxon>Pseudomonadota</taxon>
        <taxon>Gammaproteobacteria</taxon>
        <taxon>Enterobacterales</taxon>
        <taxon>Yersiniaceae</taxon>
        <taxon>Serratia</taxon>
    </lineage>
</organism>
<dbReference type="Pfam" id="PF04865">
    <property type="entry name" value="Baseplate_J"/>
    <property type="match status" value="1"/>
</dbReference>
<feature type="domain" description="Baseplate protein J-like barrel" evidence="1">
    <location>
        <begin position="96"/>
        <end position="183"/>
    </location>
</feature>
<gene>
    <name evidence="4" type="ORF">PWN146_03271</name>
</gene>
<evidence type="ECO:0000259" key="3">
    <source>
        <dbReference type="Pfam" id="PF26079"/>
    </source>
</evidence>
<accession>A0A1C3HHN3</accession>
<dbReference type="PANTHER" id="PTHR35862">
    <property type="entry name" value="FELS-2 PROPHAGE PROTEIN"/>
    <property type="match status" value="1"/>
</dbReference>
<evidence type="ECO:0000313" key="4">
    <source>
        <dbReference type="EMBL" id="SAY44561.1"/>
    </source>
</evidence>
<dbReference type="InterPro" id="IPR052726">
    <property type="entry name" value="Phage_Baseplate_Hub"/>
</dbReference>